<dbReference type="Pfam" id="PF13727">
    <property type="entry name" value="CoA_binding_3"/>
    <property type="match status" value="1"/>
</dbReference>
<feature type="transmembrane region" description="Helical" evidence="1">
    <location>
        <begin position="550"/>
        <end position="570"/>
    </location>
</feature>
<dbReference type="CDD" id="cd04186">
    <property type="entry name" value="GT_2_like_c"/>
    <property type="match status" value="1"/>
</dbReference>
<feature type="domain" description="Glycosyltransferase 2-like" evidence="2">
    <location>
        <begin position="6"/>
        <end position="166"/>
    </location>
</feature>
<dbReference type="InterPro" id="IPR036291">
    <property type="entry name" value="NAD(P)-bd_dom_sf"/>
</dbReference>
<dbReference type="PANTHER" id="PTHR43179">
    <property type="entry name" value="RHAMNOSYLTRANSFERASE WBBL"/>
    <property type="match status" value="1"/>
</dbReference>
<dbReference type="Pfam" id="PF02397">
    <property type="entry name" value="Bac_transf"/>
    <property type="match status" value="1"/>
</dbReference>
<dbReference type="SUPFAM" id="SSF51735">
    <property type="entry name" value="NAD(P)-binding Rossmann-fold domains"/>
    <property type="match status" value="1"/>
</dbReference>
<dbReference type="InterPro" id="IPR001173">
    <property type="entry name" value="Glyco_trans_2-like"/>
</dbReference>
<accession>A0A7V0Z7R4</accession>
<evidence type="ECO:0000259" key="2">
    <source>
        <dbReference type="Pfam" id="PF00535"/>
    </source>
</evidence>
<organism evidence="4">
    <name type="scientific">candidate division WOR-3 bacterium</name>
    <dbReference type="NCBI Taxonomy" id="2052148"/>
    <lineage>
        <taxon>Bacteria</taxon>
        <taxon>Bacteria division WOR-3</taxon>
    </lineage>
</organism>
<proteinExistence type="predicted"/>
<protein>
    <submittedName>
        <fullName evidence="4">Glycosyltransferase</fullName>
    </submittedName>
</protein>
<evidence type="ECO:0000313" key="4">
    <source>
        <dbReference type="EMBL" id="HDY60222.1"/>
    </source>
</evidence>
<keyword evidence="4" id="KW-0808">Transferase</keyword>
<gene>
    <name evidence="4" type="ORF">ENP86_11875</name>
</gene>
<dbReference type="SUPFAM" id="SSF53448">
    <property type="entry name" value="Nucleotide-diphospho-sugar transferases"/>
    <property type="match status" value="1"/>
</dbReference>
<dbReference type="Gene3D" id="3.40.50.720">
    <property type="entry name" value="NAD(P)-binding Rossmann-like Domain"/>
    <property type="match status" value="1"/>
</dbReference>
<dbReference type="EMBL" id="DSKY01000022">
    <property type="protein sequence ID" value="HDY60222.1"/>
    <property type="molecule type" value="Genomic_DNA"/>
</dbReference>
<dbReference type="InterPro" id="IPR003362">
    <property type="entry name" value="Bact_transf"/>
</dbReference>
<evidence type="ECO:0000259" key="3">
    <source>
        <dbReference type="Pfam" id="PF02397"/>
    </source>
</evidence>
<dbReference type="Gene3D" id="3.90.550.10">
    <property type="entry name" value="Spore Coat Polysaccharide Biosynthesis Protein SpsA, Chain A"/>
    <property type="match status" value="1"/>
</dbReference>
<feature type="domain" description="Bacterial sugar transferase" evidence="3">
    <location>
        <begin position="602"/>
        <end position="680"/>
    </location>
</feature>
<dbReference type="AlphaFoldDB" id="A0A7V0Z7R4"/>
<feature type="transmembrane region" description="Helical" evidence="1">
    <location>
        <begin position="323"/>
        <end position="342"/>
    </location>
</feature>
<evidence type="ECO:0000256" key="1">
    <source>
        <dbReference type="SAM" id="Phobius"/>
    </source>
</evidence>
<name>A0A7V0Z7R4_UNCW3</name>
<dbReference type="PANTHER" id="PTHR43179:SF7">
    <property type="entry name" value="RHAMNOSYLTRANSFERASE WBBL"/>
    <property type="match status" value="1"/>
</dbReference>
<dbReference type="GO" id="GO:0016740">
    <property type="term" value="F:transferase activity"/>
    <property type="evidence" value="ECO:0007669"/>
    <property type="project" value="UniProtKB-KW"/>
</dbReference>
<keyword evidence="1" id="KW-0812">Transmembrane</keyword>
<comment type="caution">
    <text evidence="4">The sequence shown here is derived from an EMBL/GenBank/DDBJ whole genome shotgun (WGS) entry which is preliminary data.</text>
</comment>
<feature type="transmembrane region" description="Helical" evidence="1">
    <location>
        <begin position="376"/>
        <end position="396"/>
    </location>
</feature>
<reference evidence="4" key="1">
    <citation type="journal article" date="2020" name="mSystems">
        <title>Genome- and Community-Level Interaction Insights into Carbon Utilization and Element Cycling Functions of Hydrothermarchaeota in Hydrothermal Sediment.</title>
        <authorList>
            <person name="Zhou Z."/>
            <person name="Liu Y."/>
            <person name="Xu W."/>
            <person name="Pan J."/>
            <person name="Luo Z.H."/>
            <person name="Li M."/>
        </authorList>
    </citation>
    <scope>NUCLEOTIDE SEQUENCE [LARGE SCALE GENOMIC DNA]</scope>
    <source>
        <strain evidence="4">SpSt-258</strain>
    </source>
</reference>
<feature type="transmembrane region" description="Helical" evidence="1">
    <location>
        <begin position="348"/>
        <end position="369"/>
    </location>
</feature>
<keyword evidence="1" id="KW-1133">Transmembrane helix</keyword>
<keyword evidence="1" id="KW-0472">Membrane</keyword>
<sequence>MDPEISIIIVNYNVKHFLEQCLMAIEKARHDLNIEIIVVDNASVDGSQTMVKKKFPDVILIENNQNLGFAKANNKALKIARGKYILILNPDTLIQEDTLLTLKTFLDEHPDVSATGCKLINPDGSFQVASRRCIPTPWVAFTKIVGLSRIFPKSKIFGRYNMTYISPDMESEVDVLSGSLMMVRSEILKKVGYFDEDYFMYGEDIDLCYKIKKIGGKIYYTPRTKAIHYKGESTKKGEFSCITNFYSSMLIFIDKHFKDHYSIFVKLLLKTGIYLRAYIAYLISFFMSIASPILDFLLIILSIFIAIKIWLPHYSMSRFRIIYPVYTFVWFVSIYLSGAYQIKGRYHLKPIIGGTLVGFLLNSTFTYFFKQFAYSRVVILIAFILIVFILSIWRLFYRWVGPHSIKHPISKLRRTIIVGAGKEGSRILKKLRARPDIPYEICGFVDFDEKNIGKEIDGAEVLSTIEHIKEVIKIQKIDDVIFSSDRLSNKQILETISYASGTGVNFRIVPHELEYIIAKSSVDEIDSLPLLDFISSYDPIDLIAKRAFDIIISLIVIILSAPLFLINFLIGARIERKKIYTEGGGKGEIYIFVKGMPFLKYLPSYISVLKGTLSLVGAEIIDIEKANEKPVYKPGLTGFVQIKAREKAKKLGPQEKEYYTLYYLKNRSLITDLQILIRSIF</sequence>
<feature type="transmembrane region" description="Helical" evidence="1">
    <location>
        <begin position="293"/>
        <end position="311"/>
    </location>
</feature>
<dbReference type="Pfam" id="PF00535">
    <property type="entry name" value="Glycos_transf_2"/>
    <property type="match status" value="1"/>
</dbReference>
<dbReference type="InterPro" id="IPR029044">
    <property type="entry name" value="Nucleotide-diphossugar_trans"/>
</dbReference>